<dbReference type="RefSeq" id="WP_254156817.1">
    <property type="nucleotide sequence ID" value="NZ_JAHESD010000080.1"/>
</dbReference>
<sequence>MSTAAIIDPFAKELFASMEDSDCAFAAIDYNYNFLYINKLAEKFYGKKRDELLNKNVRVLFPELWEFGPFKNGRKAVAAKQAFQMEYDSPFAKKWVQLTGKPYDNFYTYTYRVIDFKSHLRDQLRNEMKKRK</sequence>
<dbReference type="Proteomes" id="UP000772618">
    <property type="component" value="Unassembled WGS sequence"/>
</dbReference>
<name>A0ABS5VYB9_9BACT</name>
<accession>A0ABS5VYB9</accession>
<dbReference type="InterPro" id="IPR035965">
    <property type="entry name" value="PAS-like_dom_sf"/>
</dbReference>
<dbReference type="EMBL" id="JAHESD010000080">
    <property type="protein sequence ID" value="MBT1706058.1"/>
    <property type="molecule type" value="Genomic_DNA"/>
</dbReference>
<dbReference type="SUPFAM" id="SSF55785">
    <property type="entry name" value="PYP-like sensor domain (PAS domain)"/>
    <property type="match status" value="1"/>
</dbReference>
<protein>
    <submittedName>
        <fullName evidence="2">PAS domain S-box protein</fullName>
    </submittedName>
</protein>
<dbReference type="Pfam" id="PF00989">
    <property type="entry name" value="PAS"/>
    <property type="match status" value="1"/>
</dbReference>
<organism evidence="2 3">
    <name type="scientific">Chryseosolibacter indicus</name>
    <dbReference type="NCBI Taxonomy" id="2782351"/>
    <lineage>
        <taxon>Bacteria</taxon>
        <taxon>Pseudomonadati</taxon>
        <taxon>Bacteroidota</taxon>
        <taxon>Cytophagia</taxon>
        <taxon>Cytophagales</taxon>
        <taxon>Chryseotaleaceae</taxon>
        <taxon>Chryseosolibacter</taxon>
    </lineage>
</organism>
<proteinExistence type="predicted"/>
<dbReference type="InterPro" id="IPR000014">
    <property type="entry name" value="PAS"/>
</dbReference>
<evidence type="ECO:0000259" key="1">
    <source>
        <dbReference type="PROSITE" id="PS50112"/>
    </source>
</evidence>
<dbReference type="PROSITE" id="PS50112">
    <property type="entry name" value="PAS"/>
    <property type="match status" value="1"/>
</dbReference>
<keyword evidence="3" id="KW-1185">Reference proteome</keyword>
<feature type="domain" description="PAS" evidence="1">
    <location>
        <begin position="10"/>
        <end position="63"/>
    </location>
</feature>
<gene>
    <name evidence="2" type="ORF">KK060_22395</name>
</gene>
<reference evidence="2 3" key="1">
    <citation type="submission" date="2021-05" db="EMBL/GenBank/DDBJ databases">
        <title>A Polyphasic approach of four new species of the genus Ohtaekwangia: Ohtaekwangia histidinii sp. nov., Ohtaekwangia cretensis sp. nov., Ohtaekwangia indiensis sp. nov., Ohtaekwangia reichenbachii sp. nov. from diverse environment.</title>
        <authorList>
            <person name="Octaviana S."/>
        </authorList>
    </citation>
    <scope>NUCLEOTIDE SEQUENCE [LARGE SCALE GENOMIC DNA]</scope>
    <source>
        <strain evidence="2 3">PWU20</strain>
    </source>
</reference>
<dbReference type="Gene3D" id="3.30.450.20">
    <property type="entry name" value="PAS domain"/>
    <property type="match status" value="1"/>
</dbReference>
<dbReference type="InterPro" id="IPR013767">
    <property type="entry name" value="PAS_fold"/>
</dbReference>
<dbReference type="NCBIfam" id="TIGR00229">
    <property type="entry name" value="sensory_box"/>
    <property type="match status" value="1"/>
</dbReference>
<comment type="caution">
    <text evidence="2">The sequence shown here is derived from an EMBL/GenBank/DDBJ whole genome shotgun (WGS) entry which is preliminary data.</text>
</comment>
<evidence type="ECO:0000313" key="3">
    <source>
        <dbReference type="Proteomes" id="UP000772618"/>
    </source>
</evidence>
<evidence type="ECO:0000313" key="2">
    <source>
        <dbReference type="EMBL" id="MBT1706058.1"/>
    </source>
</evidence>